<dbReference type="InterPro" id="IPR002401">
    <property type="entry name" value="Cyt_P450_E_grp-I"/>
</dbReference>
<dbReference type="PRINTS" id="PR00385">
    <property type="entry name" value="P450"/>
</dbReference>
<evidence type="ECO:0008006" key="13">
    <source>
        <dbReference type="Google" id="ProtNLM"/>
    </source>
</evidence>
<sequence length="245" mass="27506">MIENLPDTDDPNYEEAYKIAQDSSGQVYVAASDTSFSSAIAFFLVLSMYPEVQKRAQKEIDEVVGYGRLPDFNDRPQLVYLQALIMELLRWHQPAPLAIAHSTSEDDVYEGYFIPKDTVVMGNIWHILHDPETYPDPFNFNPDRFIKDGKINPEVTNPEAVFGFGRRICPGQYIAVDTLYVLISSVLAVFDVSVPKDANGNPDIKPSFSIGLICHPDPPKCSITPRSDRHKELVQNLVSSDPTNE</sequence>
<dbReference type="PANTHER" id="PTHR46300">
    <property type="entry name" value="P450, PUTATIVE (EUROFUNG)-RELATED-RELATED"/>
    <property type="match status" value="1"/>
</dbReference>
<dbReference type="OrthoDB" id="2789670at2759"/>
<dbReference type="EMBL" id="SDEE01001222">
    <property type="protein sequence ID" value="RXW12494.1"/>
    <property type="molecule type" value="Genomic_DNA"/>
</dbReference>
<keyword evidence="8 10" id="KW-0503">Monooxygenase</keyword>
<evidence type="ECO:0000256" key="7">
    <source>
        <dbReference type="ARBA" id="ARBA00023004"/>
    </source>
</evidence>
<protein>
    <recommendedName>
        <fullName evidence="13">Cytochrome P450</fullName>
    </recommendedName>
</protein>
<dbReference type="GO" id="GO:0004497">
    <property type="term" value="F:monooxygenase activity"/>
    <property type="evidence" value="ECO:0007669"/>
    <property type="project" value="UniProtKB-KW"/>
</dbReference>
<accession>A0A4Q2D2F4</accession>
<dbReference type="PROSITE" id="PS00086">
    <property type="entry name" value="CYTOCHROME_P450"/>
    <property type="match status" value="1"/>
</dbReference>
<dbReference type="InterPro" id="IPR001128">
    <property type="entry name" value="Cyt_P450"/>
</dbReference>
<dbReference type="Proteomes" id="UP000290288">
    <property type="component" value="Unassembled WGS sequence"/>
</dbReference>
<keyword evidence="4 9" id="KW-0349">Heme</keyword>
<dbReference type="SUPFAM" id="SSF48264">
    <property type="entry name" value="Cytochrome P450"/>
    <property type="match status" value="1"/>
</dbReference>
<dbReference type="PANTHER" id="PTHR46300:SF7">
    <property type="entry name" value="P450, PUTATIVE (EUROFUNG)-RELATED"/>
    <property type="match status" value="1"/>
</dbReference>
<comment type="caution">
    <text evidence="11">The sequence shown here is derived from an EMBL/GenBank/DDBJ whole genome shotgun (WGS) entry which is preliminary data.</text>
</comment>
<comment type="pathway">
    <text evidence="2">Secondary metabolite biosynthesis.</text>
</comment>
<comment type="similarity">
    <text evidence="3 10">Belongs to the cytochrome P450 family.</text>
</comment>
<comment type="cofactor">
    <cofactor evidence="1 9">
        <name>heme</name>
        <dbReference type="ChEBI" id="CHEBI:30413"/>
    </cofactor>
</comment>
<dbReference type="Gene3D" id="1.10.630.10">
    <property type="entry name" value="Cytochrome P450"/>
    <property type="match status" value="1"/>
</dbReference>
<evidence type="ECO:0000313" key="12">
    <source>
        <dbReference type="Proteomes" id="UP000290288"/>
    </source>
</evidence>
<evidence type="ECO:0000256" key="4">
    <source>
        <dbReference type="ARBA" id="ARBA00022617"/>
    </source>
</evidence>
<dbReference type="InterPro" id="IPR050364">
    <property type="entry name" value="Cytochrome_P450_fung"/>
</dbReference>
<organism evidence="11 12">
    <name type="scientific">Candolleomyces aberdarensis</name>
    <dbReference type="NCBI Taxonomy" id="2316362"/>
    <lineage>
        <taxon>Eukaryota</taxon>
        <taxon>Fungi</taxon>
        <taxon>Dikarya</taxon>
        <taxon>Basidiomycota</taxon>
        <taxon>Agaricomycotina</taxon>
        <taxon>Agaricomycetes</taxon>
        <taxon>Agaricomycetidae</taxon>
        <taxon>Agaricales</taxon>
        <taxon>Agaricineae</taxon>
        <taxon>Psathyrellaceae</taxon>
        <taxon>Candolleomyces</taxon>
    </lineage>
</organism>
<name>A0A4Q2D2F4_9AGAR</name>
<feature type="binding site" description="axial binding residue" evidence="9">
    <location>
        <position position="169"/>
    </location>
    <ligand>
        <name>heme</name>
        <dbReference type="ChEBI" id="CHEBI:30413"/>
    </ligand>
    <ligandPart>
        <name>Fe</name>
        <dbReference type="ChEBI" id="CHEBI:18248"/>
    </ligandPart>
</feature>
<evidence type="ECO:0000256" key="10">
    <source>
        <dbReference type="RuleBase" id="RU000461"/>
    </source>
</evidence>
<evidence type="ECO:0000256" key="1">
    <source>
        <dbReference type="ARBA" id="ARBA00001971"/>
    </source>
</evidence>
<gene>
    <name evidence="11" type="ORF">EST38_g13361</name>
</gene>
<dbReference type="AlphaFoldDB" id="A0A4Q2D2F4"/>
<keyword evidence="12" id="KW-1185">Reference proteome</keyword>
<evidence type="ECO:0000313" key="11">
    <source>
        <dbReference type="EMBL" id="RXW12494.1"/>
    </source>
</evidence>
<reference evidence="11 12" key="1">
    <citation type="submission" date="2019-01" db="EMBL/GenBank/DDBJ databases">
        <title>Draft genome sequence of Psathyrella aberdarensis IHI B618.</title>
        <authorList>
            <person name="Buettner E."/>
            <person name="Kellner H."/>
        </authorList>
    </citation>
    <scope>NUCLEOTIDE SEQUENCE [LARGE SCALE GENOMIC DNA]</scope>
    <source>
        <strain evidence="11 12">IHI B618</strain>
    </source>
</reference>
<dbReference type="InterPro" id="IPR036396">
    <property type="entry name" value="Cyt_P450_sf"/>
</dbReference>
<evidence type="ECO:0000256" key="9">
    <source>
        <dbReference type="PIRSR" id="PIRSR602401-1"/>
    </source>
</evidence>
<proteinExistence type="inferred from homology"/>
<dbReference type="Pfam" id="PF00067">
    <property type="entry name" value="p450"/>
    <property type="match status" value="1"/>
</dbReference>
<keyword evidence="6 10" id="KW-0560">Oxidoreductase</keyword>
<evidence type="ECO:0000256" key="8">
    <source>
        <dbReference type="ARBA" id="ARBA00023033"/>
    </source>
</evidence>
<dbReference type="GO" id="GO:0020037">
    <property type="term" value="F:heme binding"/>
    <property type="evidence" value="ECO:0007669"/>
    <property type="project" value="InterPro"/>
</dbReference>
<keyword evidence="5 9" id="KW-0479">Metal-binding</keyword>
<dbReference type="STRING" id="2316362.A0A4Q2D2F4"/>
<dbReference type="GO" id="GO:0016705">
    <property type="term" value="F:oxidoreductase activity, acting on paired donors, with incorporation or reduction of molecular oxygen"/>
    <property type="evidence" value="ECO:0007669"/>
    <property type="project" value="InterPro"/>
</dbReference>
<keyword evidence="7 9" id="KW-0408">Iron</keyword>
<evidence type="ECO:0000256" key="3">
    <source>
        <dbReference type="ARBA" id="ARBA00010617"/>
    </source>
</evidence>
<dbReference type="PRINTS" id="PR00463">
    <property type="entry name" value="EP450I"/>
</dbReference>
<evidence type="ECO:0000256" key="2">
    <source>
        <dbReference type="ARBA" id="ARBA00005179"/>
    </source>
</evidence>
<evidence type="ECO:0000256" key="5">
    <source>
        <dbReference type="ARBA" id="ARBA00022723"/>
    </source>
</evidence>
<dbReference type="InterPro" id="IPR017972">
    <property type="entry name" value="Cyt_P450_CS"/>
</dbReference>
<evidence type="ECO:0000256" key="6">
    <source>
        <dbReference type="ARBA" id="ARBA00023002"/>
    </source>
</evidence>
<dbReference type="GO" id="GO:0005506">
    <property type="term" value="F:iron ion binding"/>
    <property type="evidence" value="ECO:0007669"/>
    <property type="project" value="InterPro"/>
</dbReference>